<comment type="caution">
    <text evidence="4">The sequence shown here is derived from an EMBL/GenBank/DDBJ whole genome shotgun (WGS) entry which is preliminary data.</text>
</comment>
<dbReference type="PIRSF" id="PIRSF018266">
    <property type="entry name" value="FecR"/>
    <property type="match status" value="1"/>
</dbReference>
<evidence type="ECO:0000259" key="3">
    <source>
        <dbReference type="Pfam" id="PF16220"/>
    </source>
</evidence>
<evidence type="ECO:0000256" key="1">
    <source>
        <dbReference type="SAM" id="Phobius"/>
    </source>
</evidence>
<feature type="transmembrane region" description="Helical" evidence="1">
    <location>
        <begin position="87"/>
        <end position="108"/>
    </location>
</feature>
<organism evidence="4 5">
    <name type="scientific">Paenochrobactrum glaciei</name>
    <dbReference type="NCBI Taxonomy" id="486407"/>
    <lineage>
        <taxon>Bacteria</taxon>
        <taxon>Pseudomonadati</taxon>
        <taxon>Pseudomonadota</taxon>
        <taxon>Alphaproteobacteria</taxon>
        <taxon>Hyphomicrobiales</taxon>
        <taxon>Brucellaceae</taxon>
        <taxon>Paenochrobactrum</taxon>
    </lineage>
</organism>
<keyword evidence="1" id="KW-0812">Transmembrane</keyword>
<evidence type="ECO:0000313" key="5">
    <source>
        <dbReference type="Proteomes" id="UP001424441"/>
    </source>
</evidence>
<proteinExistence type="predicted"/>
<protein>
    <submittedName>
        <fullName evidence="4">FecR family protein</fullName>
    </submittedName>
</protein>
<dbReference type="EMBL" id="BAAADE010000004">
    <property type="protein sequence ID" value="GAA0606836.1"/>
    <property type="molecule type" value="Genomic_DNA"/>
</dbReference>
<dbReference type="InterPro" id="IPR012373">
    <property type="entry name" value="Ferrdict_sens_TM"/>
</dbReference>
<feature type="domain" description="FecR protein" evidence="2">
    <location>
        <begin position="114"/>
        <end position="205"/>
    </location>
</feature>
<feature type="domain" description="FecR N-terminal" evidence="3">
    <location>
        <begin position="15"/>
        <end position="53"/>
    </location>
</feature>
<keyword evidence="5" id="KW-1185">Reference proteome</keyword>
<keyword evidence="1" id="KW-0472">Membrane</keyword>
<accession>A0ABP3RBF4</accession>
<sequence length="318" mass="34616">MTAKTQPTDEQREIAALWLAKRTGGVLSVDEELEFETWLNAHRLNRLAWDEMRVLWAHLEQPATHVAQFSPPRSGLARHVFSLRGGYALSGSLIAASLAVLVINPYFLENLQADIVSGAQIITSVTLPDGSHVQMAANSALALQFDEHQRHVRLLRGEAFFNVTPGSKPDFSIDINGDTVRVIGTRFNVDNIADKTTIVVEEGIVSVQGAQDGATEHLSHGEQIIVSGGKSGEITPVEPELALAWLSGRLVVDQAPVADVVATLTRHSREKFYVRGALRGKRISGTFSLQDIEGSIETIAAAVDAKALRQIPFVTIIY</sequence>
<evidence type="ECO:0000259" key="2">
    <source>
        <dbReference type="Pfam" id="PF04773"/>
    </source>
</evidence>
<dbReference type="PANTHER" id="PTHR30273">
    <property type="entry name" value="PERIPLASMIC SIGNAL SENSOR AND SIGMA FACTOR ACTIVATOR FECR-RELATED"/>
    <property type="match status" value="1"/>
</dbReference>
<dbReference type="RefSeq" id="WP_343805690.1">
    <property type="nucleotide sequence ID" value="NZ_BAAADE010000004.1"/>
</dbReference>
<name>A0ABP3RBF4_9HYPH</name>
<dbReference type="Pfam" id="PF16220">
    <property type="entry name" value="DUF4880"/>
    <property type="match status" value="1"/>
</dbReference>
<dbReference type="InterPro" id="IPR006860">
    <property type="entry name" value="FecR"/>
</dbReference>
<reference evidence="5" key="1">
    <citation type="journal article" date="2019" name="Int. J. Syst. Evol. Microbiol.">
        <title>The Global Catalogue of Microorganisms (GCM) 10K type strain sequencing project: providing services to taxonomists for standard genome sequencing and annotation.</title>
        <authorList>
            <consortium name="The Broad Institute Genomics Platform"/>
            <consortium name="The Broad Institute Genome Sequencing Center for Infectious Disease"/>
            <person name="Wu L."/>
            <person name="Ma J."/>
        </authorList>
    </citation>
    <scope>NUCLEOTIDE SEQUENCE [LARGE SCALE GENOMIC DNA]</scope>
    <source>
        <strain evidence="5">JCM 15115</strain>
    </source>
</reference>
<gene>
    <name evidence="4" type="ORF">GCM10008943_22980</name>
</gene>
<keyword evidence="1" id="KW-1133">Transmembrane helix</keyword>
<dbReference type="Pfam" id="PF04773">
    <property type="entry name" value="FecR"/>
    <property type="match status" value="1"/>
</dbReference>
<dbReference type="PANTHER" id="PTHR30273:SF2">
    <property type="entry name" value="PROTEIN FECR"/>
    <property type="match status" value="1"/>
</dbReference>
<dbReference type="InterPro" id="IPR032623">
    <property type="entry name" value="FecR_N"/>
</dbReference>
<dbReference type="Gene3D" id="2.60.120.1440">
    <property type="match status" value="1"/>
</dbReference>
<evidence type="ECO:0000313" key="4">
    <source>
        <dbReference type="EMBL" id="GAA0606836.1"/>
    </source>
</evidence>
<dbReference type="Proteomes" id="UP001424441">
    <property type="component" value="Unassembled WGS sequence"/>
</dbReference>